<dbReference type="PANTHER" id="PTHR43153:SF1">
    <property type="entry name" value="ELECTRON TRANSFER FLAVOPROTEIN SUBUNIT ALPHA, MITOCHONDRIAL"/>
    <property type="match status" value="1"/>
</dbReference>
<dbReference type="SMART" id="SM00893">
    <property type="entry name" value="ETF"/>
    <property type="match status" value="1"/>
</dbReference>
<dbReference type="InterPro" id="IPR014730">
    <property type="entry name" value="ETF_a/b_N"/>
</dbReference>
<keyword evidence="2" id="KW-0249">Electron transport</keyword>
<dbReference type="EMBL" id="FPBP01000024">
    <property type="protein sequence ID" value="SFU98180.1"/>
    <property type="molecule type" value="Genomic_DNA"/>
</dbReference>
<dbReference type="Proteomes" id="UP000198693">
    <property type="component" value="Unassembled WGS sequence"/>
</dbReference>
<evidence type="ECO:0000313" key="5">
    <source>
        <dbReference type="Proteomes" id="UP000198693"/>
    </source>
</evidence>
<proteinExistence type="inferred from homology"/>
<reference evidence="5" key="1">
    <citation type="submission" date="2016-10" db="EMBL/GenBank/DDBJ databases">
        <authorList>
            <person name="Varghese N."/>
            <person name="Submissions S."/>
        </authorList>
    </citation>
    <scope>NUCLEOTIDE SEQUENCE [LARGE SCALE GENOMIC DNA]</scope>
    <source>
        <strain evidence="5">CGMCC 1.6981</strain>
    </source>
</reference>
<dbReference type="InterPro" id="IPR001308">
    <property type="entry name" value="ETF_a/FixB"/>
</dbReference>
<evidence type="ECO:0000256" key="2">
    <source>
        <dbReference type="ARBA" id="ARBA00022982"/>
    </source>
</evidence>
<feature type="domain" description="Electron transfer flavoprotein alpha/beta-subunit N-terminal" evidence="3">
    <location>
        <begin position="103"/>
        <end position="293"/>
    </location>
</feature>
<protein>
    <submittedName>
        <fullName evidence="4">Electron transfer flavoprotein alpha subunit apoprotein</fullName>
    </submittedName>
</protein>
<dbReference type="RefSeq" id="WP_089797745.1">
    <property type="nucleotide sequence ID" value="NZ_FPBP01000024.1"/>
</dbReference>
<dbReference type="AlphaFoldDB" id="A0A1I7KL73"/>
<dbReference type="STRING" id="463301.SAMN04487955_1249"/>
<dbReference type="InterPro" id="IPR029035">
    <property type="entry name" value="DHS-like_NAD/FAD-binding_dom"/>
</dbReference>
<name>A0A1I7KL73_9GAMM</name>
<dbReference type="Pfam" id="PF00766">
    <property type="entry name" value="ETF_alpha"/>
    <property type="match status" value="1"/>
</dbReference>
<dbReference type="InterPro" id="IPR014731">
    <property type="entry name" value="ETF_asu_C"/>
</dbReference>
<dbReference type="Gene3D" id="3.40.50.620">
    <property type="entry name" value="HUPs"/>
    <property type="match status" value="1"/>
</dbReference>
<dbReference type="SUPFAM" id="SSF52467">
    <property type="entry name" value="DHS-like NAD/FAD-binding domain"/>
    <property type="match status" value="1"/>
</dbReference>
<sequence length="432" mass="45634">MSEIYRRDPRREWIARNRLHPEHTRVLAELGGLGATSEWLGPNGVIRKNPHAIGFIGPNGVKRIDRSGAQQVGQAAASSISAARQAAQDNRRNVNIEAPAFLVAVVPELSGGRLSSHDKDLLGLARRLADADAEQPGAVVAILFGKYKEDALGEAGIDRVVHLDEELYAGFAPEARLAALSAVERELAPRHWLLPDSPLGGADLGRRLALRLGGGQGERPATGLWQIEADAEAPLGWRCTTRGAAGSLDIQRPLPRVALALAECAEPVDETRHAAEPLSLAEAIPSALSRIEDLGQVAVDPAGVALAEAEFILSGGNGVKDWDGFHYAAKVLGATEGASRVAVDDGFIARHRQVGATGTWVTARVYLAVGISGAIQHLQGIQSCEKVVAINLDPGCDMIKRADLAVIGDSAEILAALVAKVEQQRGGQRDAA</sequence>
<dbReference type="OrthoDB" id="8584059at2"/>
<dbReference type="InterPro" id="IPR014729">
    <property type="entry name" value="Rossmann-like_a/b/a_fold"/>
</dbReference>
<comment type="similarity">
    <text evidence="1">Belongs to the ETF alpha-subunit/FixB family.</text>
</comment>
<accession>A0A1I7KL73</accession>
<evidence type="ECO:0000256" key="1">
    <source>
        <dbReference type="ARBA" id="ARBA00005817"/>
    </source>
</evidence>
<dbReference type="PANTHER" id="PTHR43153">
    <property type="entry name" value="ELECTRON TRANSFER FLAVOPROTEIN ALPHA"/>
    <property type="match status" value="1"/>
</dbReference>
<evidence type="ECO:0000259" key="3">
    <source>
        <dbReference type="SMART" id="SM00893"/>
    </source>
</evidence>
<keyword evidence="5" id="KW-1185">Reference proteome</keyword>
<dbReference type="Pfam" id="PF01012">
    <property type="entry name" value="ETF"/>
    <property type="match status" value="1"/>
</dbReference>
<keyword evidence="2" id="KW-0813">Transport</keyword>
<dbReference type="Gene3D" id="3.40.50.1220">
    <property type="entry name" value="TPP-binding domain"/>
    <property type="match status" value="1"/>
</dbReference>
<dbReference type="GO" id="GO:0050660">
    <property type="term" value="F:flavin adenine dinucleotide binding"/>
    <property type="evidence" value="ECO:0007669"/>
    <property type="project" value="InterPro"/>
</dbReference>
<organism evidence="4 5">
    <name type="scientific">Halomonas korlensis</name>
    <dbReference type="NCBI Taxonomy" id="463301"/>
    <lineage>
        <taxon>Bacteria</taxon>
        <taxon>Pseudomonadati</taxon>
        <taxon>Pseudomonadota</taxon>
        <taxon>Gammaproteobacteria</taxon>
        <taxon>Oceanospirillales</taxon>
        <taxon>Halomonadaceae</taxon>
        <taxon>Halomonas</taxon>
    </lineage>
</organism>
<gene>
    <name evidence="4" type="ORF">SAMN04487955_1249</name>
</gene>
<dbReference type="SUPFAM" id="SSF52402">
    <property type="entry name" value="Adenine nucleotide alpha hydrolases-like"/>
    <property type="match status" value="1"/>
</dbReference>
<dbReference type="GO" id="GO:0009055">
    <property type="term" value="F:electron transfer activity"/>
    <property type="evidence" value="ECO:0007669"/>
    <property type="project" value="InterPro"/>
</dbReference>
<evidence type="ECO:0000313" key="4">
    <source>
        <dbReference type="EMBL" id="SFU98180.1"/>
    </source>
</evidence>
<dbReference type="GO" id="GO:0033539">
    <property type="term" value="P:fatty acid beta-oxidation using acyl-CoA dehydrogenase"/>
    <property type="evidence" value="ECO:0007669"/>
    <property type="project" value="TreeGrafter"/>
</dbReference>